<proteinExistence type="predicted"/>
<protein>
    <recommendedName>
        <fullName evidence="2">PepSY domain-containing protein</fullName>
    </recommendedName>
</protein>
<evidence type="ECO:0000313" key="4">
    <source>
        <dbReference type="Proteomes" id="UP000600449"/>
    </source>
</evidence>
<sequence>MRTPITPLRSLGLAVPALALALIAGPALASSDRDDDERRGSTIPAADWLSIGEITQRLEANGGRVTKVEADDGIYEVYIIEDGVRYEMSVHPRTAEVLHRERD</sequence>
<feature type="domain" description="PepSY" evidence="2">
    <location>
        <begin position="17"/>
        <end position="100"/>
    </location>
</feature>
<comment type="caution">
    <text evidence="3">The sequence shown here is derived from an EMBL/GenBank/DDBJ whole genome shotgun (WGS) entry which is preliminary data.</text>
</comment>
<dbReference type="Proteomes" id="UP000600449">
    <property type="component" value="Unassembled WGS sequence"/>
</dbReference>
<evidence type="ECO:0000256" key="1">
    <source>
        <dbReference type="SAM" id="SignalP"/>
    </source>
</evidence>
<evidence type="ECO:0000313" key="3">
    <source>
        <dbReference type="EMBL" id="GGK29761.1"/>
    </source>
</evidence>
<keyword evidence="1" id="KW-0732">Signal</keyword>
<accession>A0A917Q6K2</accession>
<evidence type="ECO:0000259" key="2">
    <source>
        <dbReference type="Pfam" id="PF13670"/>
    </source>
</evidence>
<dbReference type="EMBL" id="BMMF01000004">
    <property type="protein sequence ID" value="GGK29761.1"/>
    <property type="molecule type" value="Genomic_DNA"/>
</dbReference>
<dbReference type="Pfam" id="PF13670">
    <property type="entry name" value="PepSY_2"/>
    <property type="match status" value="1"/>
</dbReference>
<dbReference type="InterPro" id="IPR025711">
    <property type="entry name" value="PepSY"/>
</dbReference>
<organism evidence="3 4">
    <name type="scientific">Salinarimonas ramus</name>
    <dbReference type="NCBI Taxonomy" id="690164"/>
    <lineage>
        <taxon>Bacteria</taxon>
        <taxon>Pseudomonadati</taxon>
        <taxon>Pseudomonadota</taxon>
        <taxon>Alphaproteobacteria</taxon>
        <taxon>Hyphomicrobiales</taxon>
        <taxon>Salinarimonadaceae</taxon>
        <taxon>Salinarimonas</taxon>
    </lineage>
</organism>
<feature type="signal peptide" evidence="1">
    <location>
        <begin position="1"/>
        <end position="29"/>
    </location>
</feature>
<feature type="chain" id="PRO_5036725017" description="PepSY domain-containing protein" evidence="1">
    <location>
        <begin position="30"/>
        <end position="103"/>
    </location>
</feature>
<dbReference type="RefSeq" id="WP_188911320.1">
    <property type="nucleotide sequence ID" value="NZ_BMMF01000004.1"/>
</dbReference>
<keyword evidence="4" id="KW-1185">Reference proteome</keyword>
<dbReference type="AlphaFoldDB" id="A0A917Q6K2"/>
<gene>
    <name evidence="3" type="ORF">GCM10011322_15250</name>
</gene>
<name>A0A917Q6K2_9HYPH</name>
<reference evidence="3 4" key="1">
    <citation type="journal article" date="2014" name="Int. J. Syst. Evol. Microbiol.">
        <title>Complete genome sequence of Corynebacterium casei LMG S-19264T (=DSM 44701T), isolated from a smear-ripened cheese.</title>
        <authorList>
            <consortium name="US DOE Joint Genome Institute (JGI-PGF)"/>
            <person name="Walter F."/>
            <person name="Albersmeier A."/>
            <person name="Kalinowski J."/>
            <person name="Ruckert C."/>
        </authorList>
    </citation>
    <scope>NUCLEOTIDE SEQUENCE [LARGE SCALE GENOMIC DNA]</scope>
    <source>
        <strain evidence="3 4">CGMCC 1.9161</strain>
    </source>
</reference>